<dbReference type="EMBL" id="MU825408">
    <property type="protein sequence ID" value="KAJ7391085.1"/>
    <property type="molecule type" value="Genomic_DNA"/>
</dbReference>
<protein>
    <submittedName>
        <fullName evidence="2">Uncharacterized protein</fullName>
    </submittedName>
</protein>
<evidence type="ECO:0000256" key="1">
    <source>
        <dbReference type="SAM" id="MobiDB-lite"/>
    </source>
</evidence>
<accession>A0A9X0A0X7</accession>
<gene>
    <name evidence="2" type="ORF">OS493_020107</name>
</gene>
<dbReference type="AlphaFoldDB" id="A0A9X0A0X7"/>
<dbReference type="Proteomes" id="UP001163046">
    <property type="component" value="Unassembled WGS sequence"/>
</dbReference>
<reference evidence="2" key="1">
    <citation type="submission" date="2023-01" db="EMBL/GenBank/DDBJ databases">
        <title>Genome assembly of the deep-sea coral Lophelia pertusa.</title>
        <authorList>
            <person name="Herrera S."/>
            <person name="Cordes E."/>
        </authorList>
    </citation>
    <scope>NUCLEOTIDE SEQUENCE</scope>
    <source>
        <strain evidence="2">USNM1676648</strain>
        <tissue evidence="2">Polyp</tissue>
    </source>
</reference>
<evidence type="ECO:0000313" key="2">
    <source>
        <dbReference type="EMBL" id="KAJ7391085.1"/>
    </source>
</evidence>
<evidence type="ECO:0000313" key="3">
    <source>
        <dbReference type="Proteomes" id="UP001163046"/>
    </source>
</evidence>
<proteinExistence type="predicted"/>
<sequence length="125" mass="13845">MAAISEEQWDLEKPLLPESSGSELNELNKLPGSCAIDELTIFIGYPKTGRVDQFECTDTKEEKAVKNIATKNLAAATAALCSMKSLKSHIFVESTKQTMKEAVNYSESRLYVKSQLKSGVFEFCN</sequence>
<comment type="caution">
    <text evidence="2">The sequence shown here is derived from an EMBL/GenBank/DDBJ whole genome shotgun (WGS) entry which is preliminary data.</text>
</comment>
<dbReference type="OrthoDB" id="10586372at2759"/>
<name>A0A9X0A0X7_9CNID</name>
<feature type="region of interest" description="Disordered" evidence="1">
    <location>
        <begin position="1"/>
        <end position="22"/>
    </location>
</feature>
<keyword evidence="3" id="KW-1185">Reference proteome</keyword>
<organism evidence="2 3">
    <name type="scientific">Desmophyllum pertusum</name>
    <dbReference type="NCBI Taxonomy" id="174260"/>
    <lineage>
        <taxon>Eukaryota</taxon>
        <taxon>Metazoa</taxon>
        <taxon>Cnidaria</taxon>
        <taxon>Anthozoa</taxon>
        <taxon>Hexacorallia</taxon>
        <taxon>Scleractinia</taxon>
        <taxon>Caryophylliina</taxon>
        <taxon>Caryophylliidae</taxon>
        <taxon>Desmophyllum</taxon>
    </lineage>
</organism>